<organism evidence="2 3">
    <name type="scientific">Brachionus calyciflorus</name>
    <dbReference type="NCBI Taxonomy" id="104777"/>
    <lineage>
        <taxon>Eukaryota</taxon>
        <taxon>Metazoa</taxon>
        <taxon>Spiralia</taxon>
        <taxon>Gnathifera</taxon>
        <taxon>Rotifera</taxon>
        <taxon>Eurotatoria</taxon>
        <taxon>Monogononta</taxon>
        <taxon>Pseudotrocha</taxon>
        <taxon>Ploima</taxon>
        <taxon>Brachionidae</taxon>
        <taxon>Brachionus</taxon>
    </lineage>
</organism>
<name>A0A813M7G3_9BILA</name>
<evidence type="ECO:0000313" key="2">
    <source>
        <dbReference type="EMBL" id="CAF0714709.1"/>
    </source>
</evidence>
<gene>
    <name evidence="2" type="ORF">OXX778_LOCUS1501</name>
</gene>
<keyword evidence="1" id="KW-0732">Signal</keyword>
<proteinExistence type="predicted"/>
<dbReference type="EMBL" id="CAJNOC010000097">
    <property type="protein sequence ID" value="CAF0714709.1"/>
    <property type="molecule type" value="Genomic_DNA"/>
</dbReference>
<dbReference type="Proteomes" id="UP000663879">
    <property type="component" value="Unassembled WGS sequence"/>
</dbReference>
<evidence type="ECO:0000313" key="3">
    <source>
        <dbReference type="Proteomes" id="UP000663879"/>
    </source>
</evidence>
<feature type="chain" id="PRO_5032489187" evidence="1">
    <location>
        <begin position="19"/>
        <end position="96"/>
    </location>
</feature>
<keyword evidence="3" id="KW-1185">Reference proteome</keyword>
<sequence length="96" mass="11628">MNSKIFSLFMLLVVIVLCFQPNNVDSRALRLSKYNRKDAEIFDALRRYLERFDGDDDMDLSREERLRHSSEDLQRLERLFENDEIKNPTKRRFLKS</sequence>
<dbReference type="AlphaFoldDB" id="A0A813M7G3"/>
<reference evidence="2" key="1">
    <citation type="submission" date="2021-02" db="EMBL/GenBank/DDBJ databases">
        <authorList>
            <person name="Nowell W R."/>
        </authorList>
    </citation>
    <scope>NUCLEOTIDE SEQUENCE</scope>
    <source>
        <strain evidence="2">Ploen Becks lab</strain>
    </source>
</reference>
<protein>
    <submittedName>
        <fullName evidence="2">Uncharacterized protein</fullName>
    </submittedName>
</protein>
<evidence type="ECO:0000256" key="1">
    <source>
        <dbReference type="SAM" id="SignalP"/>
    </source>
</evidence>
<dbReference type="OrthoDB" id="10529495at2759"/>
<feature type="signal peptide" evidence="1">
    <location>
        <begin position="1"/>
        <end position="18"/>
    </location>
</feature>
<accession>A0A813M7G3</accession>
<comment type="caution">
    <text evidence="2">The sequence shown here is derived from an EMBL/GenBank/DDBJ whole genome shotgun (WGS) entry which is preliminary data.</text>
</comment>